<organism evidence="3 4">
    <name type="scientific">Microvirga brassicacearum</name>
    <dbReference type="NCBI Taxonomy" id="2580413"/>
    <lineage>
        <taxon>Bacteria</taxon>
        <taxon>Pseudomonadati</taxon>
        <taxon>Pseudomonadota</taxon>
        <taxon>Alphaproteobacteria</taxon>
        <taxon>Hyphomicrobiales</taxon>
        <taxon>Methylobacteriaceae</taxon>
        <taxon>Microvirga</taxon>
    </lineage>
</organism>
<feature type="signal peptide" evidence="1">
    <location>
        <begin position="1"/>
        <end position="23"/>
    </location>
</feature>
<sequence length="260" mass="28305">MRRWLLRLLSVALLCLLPNSGQASPAYGRFQVEEAEFVLRLADGRVLRGDDLVGVTLRLSSGEARGDLSVTGVDEDETATGDRIVLYRLSSTGPGDAADLCRPDIRGRRLGLPLPSGDGGFDFVCTSGAAGKCVLMGYRPWKHSDSAPLSELHRACVHMLRADYGGDDRPTTRDGTAVDIYDRFGIQSPAMRHDMQFEAAWAADGAVCVAHPRIPEHMTLAELEERYPRLAGHLGQQACTEDAMRAVPRALLFNRSASPD</sequence>
<keyword evidence="4" id="KW-1185">Reference proteome</keyword>
<protein>
    <recommendedName>
        <fullName evidence="2">ADYC domain-containing protein</fullName>
    </recommendedName>
</protein>
<comment type="caution">
    <text evidence="3">The sequence shown here is derived from an EMBL/GenBank/DDBJ whole genome shotgun (WGS) entry which is preliminary data.</text>
</comment>
<dbReference type="InterPro" id="IPR045426">
    <property type="entry name" value="ADYC"/>
</dbReference>
<accession>A0A5N3P5F6</accession>
<feature type="domain" description="ADYC" evidence="2">
    <location>
        <begin position="49"/>
        <end position="214"/>
    </location>
</feature>
<name>A0A5N3P5F6_9HYPH</name>
<proteinExistence type="predicted"/>
<evidence type="ECO:0000313" key="3">
    <source>
        <dbReference type="EMBL" id="KAB0264977.1"/>
    </source>
</evidence>
<dbReference type="Pfam" id="PF20032">
    <property type="entry name" value="ADYC"/>
    <property type="match status" value="1"/>
</dbReference>
<dbReference type="OrthoDB" id="8066319at2"/>
<dbReference type="Proteomes" id="UP000325684">
    <property type="component" value="Unassembled WGS sequence"/>
</dbReference>
<gene>
    <name evidence="3" type="ORF">FEZ63_20805</name>
</gene>
<feature type="chain" id="PRO_5024285752" description="ADYC domain-containing protein" evidence="1">
    <location>
        <begin position="24"/>
        <end position="260"/>
    </location>
</feature>
<dbReference type="EMBL" id="VCMV01000052">
    <property type="protein sequence ID" value="KAB0264977.1"/>
    <property type="molecule type" value="Genomic_DNA"/>
</dbReference>
<evidence type="ECO:0000256" key="1">
    <source>
        <dbReference type="SAM" id="SignalP"/>
    </source>
</evidence>
<dbReference type="RefSeq" id="WP_150948103.1">
    <property type="nucleotide sequence ID" value="NZ_VCMV01000052.1"/>
</dbReference>
<keyword evidence="1" id="KW-0732">Signal</keyword>
<evidence type="ECO:0000313" key="4">
    <source>
        <dbReference type="Proteomes" id="UP000325684"/>
    </source>
</evidence>
<dbReference type="AlphaFoldDB" id="A0A5N3P5F6"/>
<reference evidence="3 4" key="1">
    <citation type="journal article" date="2019" name="Microorganisms">
        <title>Genome Insights into the Novel Species Microvirga brassicacearum, a Rapeseed Endophyte with Biotechnological Potential.</title>
        <authorList>
            <person name="Jimenez-Gomez A."/>
            <person name="Saati-Santamaria Z."/>
            <person name="Igual J.M."/>
            <person name="Rivas R."/>
            <person name="Mateos P.F."/>
            <person name="Garcia-Fraile P."/>
        </authorList>
    </citation>
    <scope>NUCLEOTIDE SEQUENCE [LARGE SCALE GENOMIC DNA]</scope>
    <source>
        <strain evidence="3 4">CDVBN77</strain>
    </source>
</reference>
<evidence type="ECO:0000259" key="2">
    <source>
        <dbReference type="Pfam" id="PF20032"/>
    </source>
</evidence>